<evidence type="ECO:0000259" key="8">
    <source>
        <dbReference type="Pfam" id="PF00884"/>
    </source>
</evidence>
<proteinExistence type="inferred from homology"/>
<evidence type="ECO:0000256" key="3">
    <source>
        <dbReference type="ARBA" id="ARBA00022723"/>
    </source>
</evidence>
<keyword evidence="5 9" id="KW-0378">Hydrolase</keyword>
<feature type="chain" id="PRO_5021995757" evidence="7">
    <location>
        <begin position="26"/>
        <end position="458"/>
    </location>
</feature>
<dbReference type="PROSITE" id="PS00523">
    <property type="entry name" value="SULFATASE_1"/>
    <property type="match status" value="1"/>
</dbReference>
<evidence type="ECO:0000256" key="2">
    <source>
        <dbReference type="ARBA" id="ARBA00008779"/>
    </source>
</evidence>
<dbReference type="Gene3D" id="3.30.1120.10">
    <property type="match status" value="1"/>
</dbReference>
<evidence type="ECO:0000256" key="7">
    <source>
        <dbReference type="SAM" id="SignalP"/>
    </source>
</evidence>
<accession>A0A517NTJ0</accession>
<name>A0A517NTJ0_9BACT</name>
<evidence type="ECO:0000313" key="9">
    <source>
        <dbReference type="EMBL" id="QDT10446.1"/>
    </source>
</evidence>
<dbReference type="AlphaFoldDB" id="A0A517NTJ0"/>
<dbReference type="Gene3D" id="3.40.720.10">
    <property type="entry name" value="Alkaline Phosphatase, subunit A"/>
    <property type="match status" value="1"/>
</dbReference>
<dbReference type="PANTHER" id="PTHR42693:SF42">
    <property type="entry name" value="ARYLSULFATASE G"/>
    <property type="match status" value="1"/>
</dbReference>
<dbReference type="EMBL" id="CP036526">
    <property type="protein sequence ID" value="QDT10446.1"/>
    <property type="molecule type" value="Genomic_DNA"/>
</dbReference>
<keyword evidence="4 7" id="KW-0732">Signal</keyword>
<dbReference type="OrthoDB" id="9803751at2"/>
<dbReference type="EC" id="3.1.6.1" evidence="9"/>
<organism evidence="9 10">
    <name type="scientific">Stieleria marina</name>
    <dbReference type="NCBI Taxonomy" id="1930275"/>
    <lineage>
        <taxon>Bacteria</taxon>
        <taxon>Pseudomonadati</taxon>
        <taxon>Planctomycetota</taxon>
        <taxon>Planctomycetia</taxon>
        <taxon>Pirellulales</taxon>
        <taxon>Pirellulaceae</taxon>
        <taxon>Stieleria</taxon>
    </lineage>
</organism>
<dbReference type="GO" id="GO:0004065">
    <property type="term" value="F:arylsulfatase activity"/>
    <property type="evidence" value="ECO:0007669"/>
    <property type="project" value="UniProtKB-EC"/>
</dbReference>
<keyword evidence="10" id="KW-1185">Reference proteome</keyword>
<reference evidence="9 10" key="1">
    <citation type="submission" date="2019-02" db="EMBL/GenBank/DDBJ databases">
        <title>Deep-cultivation of Planctomycetes and their phenomic and genomic characterization uncovers novel biology.</title>
        <authorList>
            <person name="Wiegand S."/>
            <person name="Jogler M."/>
            <person name="Boedeker C."/>
            <person name="Pinto D."/>
            <person name="Vollmers J."/>
            <person name="Rivas-Marin E."/>
            <person name="Kohn T."/>
            <person name="Peeters S.H."/>
            <person name="Heuer A."/>
            <person name="Rast P."/>
            <person name="Oberbeckmann S."/>
            <person name="Bunk B."/>
            <person name="Jeske O."/>
            <person name="Meyerdierks A."/>
            <person name="Storesund J.E."/>
            <person name="Kallscheuer N."/>
            <person name="Luecker S."/>
            <person name="Lage O.M."/>
            <person name="Pohl T."/>
            <person name="Merkel B.J."/>
            <person name="Hornburger P."/>
            <person name="Mueller R.-W."/>
            <person name="Bruemmer F."/>
            <person name="Labrenz M."/>
            <person name="Spormann A.M."/>
            <person name="Op den Camp H."/>
            <person name="Overmann J."/>
            <person name="Amann R."/>
            <person name="Jetten M.S.M."/>
            <person name="Mascher T."/>
            <person name="Medema M.H."/>
            <person name="Devos D.P."/>
            <person name="Kaster A.-K."/>
            <person name="Ovreas L."/>
            <person name="Rohde M."/>
            <person name="Galperin M.Y."/>
            <person name="Jogler C."/>
        </authorList>
    </citation>
    <scope>NUCLEOTIDE SEQUENCE [LARGE SCALE GENOMIC DNA]</scope>
    <source>
        <strain evidence="9 10">K23_9</strain>
    </source>
</reference>
<dbReference type="Proteomes" id="UP000319817">
    <property type="component" value="Chromosome"/>
</dbReference>
<dbReference type="GO" id="GO:0046872">
    <property type="term" value="F:metal ion binding"/>
    <property type="evidence" value="ECO:0007669"/>
    <property type="project" value="UniProtKB-KW"/>
</dbReference>
<dbReference type="InterPro" id="IPR024607">
    <property type="entry name" value="Sulfatase_CS"/>
</dbReference>
<evidence type="ECO:0000313" key="10">
    <source>
        <dbReference type="Proteomes" id="UP000319817"/>
    </source>
</evidence>
<dbReference type="InterPro" id="IPR017850">
    <property type="entry name" value="Alkaline_phosphatase_core_sf"/>
</dbReference>
<evidence type="ECO:0000256" key="4">
    <source>
        <dbReference type="ARBA" id="ARBA00022729"/>
    </source>
</evidence>
<evidence type="ECO:0000256" key="6">
    <source>
        <dbReference type="ARBA" id="ARBA00022837"/>
    </source>
</evidence>
<feature type="domain" description="Sulfatase N-terminal" evidence="8">
    <location>
        <begin position="29"/>
        <end position="354"/>
    </location>
</feature>
<evidence type="ECO:0000256" key="1">
    <source>
        <dbReference type="ARBA" id="ARBA00001913"/>
    </source>
</evidence>
<gene>
    <name evidence="9" type="primary">atsA_42</name>
    <name evidence="9" type="ORF">K239x_24020</name>
</gene>
<feature type="signal peptide" evidence="7">
    <location>
        <begin position="1"/>
        <end position="25"/>
    </location>
</feature>
<dbReference type="RefSeq" id="WP_145418019.1">
    <property type="nucleotide sequence ID" value="NZ_CP036526.1"/>
</dbReference>
<keyword evidence="6" id="KW-0106">Calcium</keyword>
<dbReference type="InterPro" id="IPR050738">
    <property type="entry name" value="Sulfatase"/>
</dbReference>
<evidence type="ECO:0000256" key="5">
    <source>
        <dbReference type="ARBA" id="ARBA00022801"/>
    </source>
</evidence>
<dbReference type="SUPFAM" id="SSF53649">
    <property type="entry name" value="Alkaline phosphatase-like"/>
    <property type="match status" value="1"/>
</dbReference>
<protein>
    <submittedName>
        <fullName evidence="9">Arylsulfatase</fullName>
        <ecNumber evidence="9">3.1.6.1</ecNumber>
    </submittedName>
</protein>
<keyword evidence="3" id="KW-0479">Metal-binding</keyword>
<dbReference type="InterPro" id="IPR000917">
    <property type="entry name" value="Sulfatase_N"/>
</dbReference>
<comment type="cofactor">
    <cofactor evidence="1">
        <name>Ca(2+)</name>
        <dbReference type="ChEBI" id="CHEBI:29108"/>
    </cofactor>
</comment>
<dbReference type="CDD" id="cd16144">
    <property type="entry name" value="ARS_like"/>
    <property type="match status" value="1"/>
</dbReference>
<dbReference type="Pfam" id="PF00884">
    <property type="entry name" value="Sulfatase"/>
    <property type="match status" value="1"/>
</dbReference>
<sequence precursor="true">MNRFSKELLAVLALLCAGWCGDVFAAEQPNIVLLFVDDLGWTDVGFRNDKFETPHIDQLAAESLSFEQCYIASPTCSPSRATLVTGLHPARMKFVRHIPNDAQNGFDKFGRTNKEFNLWDTDPAKFPCPNWLKLEYTTYAEALSAYDYYSLFVGKWHLGHEAYHPIEQGFDRQIGTTNAGHPKSYLPPFFKNSDVLGDEKGGYLTDRLTDETVDFIRKYDGDQPFMISMWYYNVHRPPVGRDDLLQHFLSLGYSKTDAIYAAQIKAVDESVGRIRTAIDEKGIAKDTIVIFLSDQGSWYANPPFRGTKRIDTLCEGGARVPLIVHWPGVTKPNSKNHSIVQSTDLFPTFVQMAGGNPTRHENLDGVSLVPTIHNNSTLDRGKPIFGYRAYQDLYASVRDGDWKLLAYRSGRLDLFNIAVDSSEANDLSDLETERVDALRSKLAQWEIEMGVDQYSGVQ</sequence>
<dbReference type="PANTHER" id="PTHR42693">
    <property type="entry name" value="ARYLSULFATASE FAMILY MEMBER"/>
    <property type="match status" value="1"/>
</dbReference>
<comment type="similarity">
    <text evidence="2">Belongs to the sulfatase family.</text>
</comment>